<dbReference type="AlphaFoldDB" id="A0A067MNG5"/>
<dbReference type="HOGENOM" id="CLU_2084464_0_0_1"/>
<dbReference type="EMBL" id="KL198025">
    <property type="protein sequence ID" value="KDQ17099.1"/>
    <property type="molecule type" value="Genomic_DNA"/>
</dbReference>
<protein>
    <submittedName>
        <fullName evidence="2">Uncharacterized protein</fullName>
    </submittedName>
</protein>
<name>A0A067MNG5_BOTB1</name>
<organism evidence="2 3">
    <name type="scientific">Botryobasidium botryosum (strain FD-172 SS1)</name>
    <dbReference type="NCBI Taxonomy" id="930990"/>
    <lineage>
        <taxon>Eukaryota</taxon>
        <taxon>Fungi</taxon>
        <taxon>Dikarya</taxon>
        <taxon>Basidiomycota</taxon>
        <taxon>Agaricomycotina</taxon>
        <taxon>Agaricomycetes</taxon>
        <taxon>Cantharellales</taxon>
        <taxon>Botryobasidiaceae</taxon>
        <taxon>Botryobasidium</taxon>
    </lineage>
</organism>
<dbReference type="Proteomes" id="UP000027195">
    <property type="component" value="Unassembled WGS sequence"/>
</dbReference>
<evidence type="ECO:0000313" key="3">
    <source>
        <dbReference type="Proteomes" id="UP000027195"/>
    </source>
</evidence>
<keyword evidence="3" id="KW-1185">Reference proteome</keyword>
<evidence type="ECO:0000256" key="1">
    <source>
        <dbReference type="SAM" id="MobiDB-lite"/>
    </source>
</evidence>
<feature type="compositionally biased region" description="Acidic residues" evidence="1">
    <location>
        <begin position="45"/>
        <end position="76"/>
    </location>
</feature>
<sequence>MPEINQRLDKLTAVRSHPSERGLLQGTALSDAINDLVGSIVDHSDDSEGGLDSTPEDGIMDSGDDDDNDNDGEPVDDCAAVGVELAPRRLPRKPSTLGTAIRFPARPSSHLGGASSG</sequence>
<accession>A0A067MNG5</accession>
<reference evidence="3" key="1">
    <citation type="journal article" date="2014" name="Proc. Natl. Acad. Sci. U.S.A.">
        <title>Extensive sampling of basidiomycete genomes demonstrates inadequacy of the white-rot/brown-rot paradigm for wood decay fungi.</title>
        <authorList>
            <person name="Riley R."/>
            <person name="Salamov A.A."/>
            <person name="Brown D.W."/>
            <person name="Nagy L.G."/>
            <person name="Floudas D."/>
            <person name="Held B.W."/>
            <person name="Levasseur A."/>
            <person name="Lombard V."/>
            <person name="Morin E."/>
            <person name="Otillar R."/>
            <person name="Lindquist E.A."/>
            <person name="Sun H."/>
            <person name="LaButti K.M."/>
            <person name="Schmutz J."/>
            <person name="Jabbour D."/>
            <person name="Luo H."/>
            <person name="Baker S.E."/>
            <person name="Pisabarro A.G."/>
            <person name="Walton J.D."/>
            <person name="Blanchette R.A."/>
            <person name="Henrissat B."/>
            <person name="Martin F."/>
            <person name="Cullen D."/>
            <person name="Hibbett D.S."/>
            <person name="Grigoriev I.V."/>
        </authorList>
    </citation>
    <scope>NUCLEOTIDE SEQUENCE [LARGE SCALE GENOMIC DNA]</scope>
    <source>
        <strain evidence="3">FD-172 SS1</strain>
    </source>
</reference>
<gene>
    <name evidence="2" type="ORF">BOTBODRAFT_620256</name>
</gene>
<dbReference type="InParanoid" id="A0A067MNG5"/>
<proteinExistence type="predicted"/>
<feature type="region of interest" description="Disordered" evidence="1">
    <location>
        <begin position="39"/>
        <end position="117"/>
    </location>
</feature>
<evidence type="ECO:0000313" key="2">
    <source>
        <dbReference type="EMBL" id="KDQ17099.1"/>
    </source>
</evidence>